<keyword evidence="3" id="KW-1185">Reference proteome</keyword>
<dbReference type="Proteomes" id="UP001232163">
    <property type="component" value="Unassembled WGS sequence"/>
</dbReference>
<accession>A0ABT9MH13</accession>
<name>A0ABT9MH13_9DEIO</name>
<proteinExistence type="predicted"/>
<feature type="signal peptide" evidence="1">
    <location>
        <begin position="1"/>
        <end position="20"/>
    </location>
</feature>
<evidence type="ECO:0008006" key="4">
    <source>
        <dbReference type="Google" id="ProtNLM"/>
    </source>
</evidence>
<dbReference type="EMBL" id="JAURUR010000016">
    <property type="protein sequence ID" value="MDP9765865.1"/>
    <property type="molecule type" value="Genomic_DNA"/>
</dbReference>
<evidence type="ECO:0000313" key="2">
    <source>
        <dbReference type="EMBL" id="MDP9765865.1"/>
    </source>
</evidence>
<keyword evidence="1" id="KW-0732">Signal</keyword>
<evidence type="ECO:0000313" key="3">
    <source>
        <dbReference type="Proteomes" id="UP001232163"/>
    </source>
</evidence>
<feature type="chain" id="PRO_5047296536" description="Cytochrome c domain-containing protein" evidence="1">
    <location>
        <begin position="21"/>
        <end position="151"/>
    </location>
</feature>
<evidence type="ECO:0000256" key="1">
    <source>
        <dbReference type="SAM" id="SignalP"/>
    </source>
</evidence>
<comment type="caution">
    <text evidence="2">The sequence shown here is derived from an EMBL/GenBank/DDBJ whole genome shotgun (WGS) entry which is preliminary data.</text>
</comment>
<organism evidence="2 3">
    <name type="scientific">Deinococcus enclensis</name>
    <dbReference type="NCBI Taxonomy" id="1049582"/>
    <lineage>
        <taxon>Bacteria</taxon>
        <taxon>Thermotogati</taxon>
        <taxon>Deinococcota</taxon>
        <taxon>Deinococci</taxon>
        <taxon>Deinococcales</taxon>
        <taxon>Deinococcaceae</taxon>
        <taxon>Deinococcus</taxon>
    </lineage>
</organism>
<dbReference type="RefSeq" id="WP_307468408.1">
    <property type="nucleotide sequence ID" value="NZ_JAURUR010000016.1"/>
</dbReference>
<gene>
    <name evidence="2" type="ORF">QO006_003323</name>
</gene>
<protein>
    <recommendedName>
        <fullName evidence="4">Cytochrome c domain-containing protein</fullName>
    </recommendedName>
</protein>
<reference evidence="2 3" key="1">
    <citation type="submission" date="2023-07" db="EMBL/GenBank/DDBJ databases">
        <title>Genomic Encyclopedia of Type Strains, Phase IV (KMG-IV): sequencing the most valuable type-strain genomes for metagenomic binning, comparative biology and taxonomic classification.</title>
        <authorList>
            <person name="Goeker M."/>
        </authorList>
    </citation>
    <scope>NUCLEOTIDE SEQUENCE [LARGE SCALE GENOMIC DNA]</scope>
    <source>
        <strain evidence="2 3">NIO-1023</strain>
    </source>
</reference>
<sequence>MRPRAALALLVLVGAGAALALPGFRLTAIQQFHYDQGNPLWEYDRKVMSCAYCHVKESGGAPWNAFGQALQQQFRADAAAGRKNKFPAVLYDRLKLMQDADGDGYADVLEVYARTLPGDPASTPTRPVAELEKAFAAAGGVAQYAPKVKKP</sequence>